<dbReference type="GO" id="GO:0004803">
    <property type="term" value="F:transposase activity"/>
    <property type="evidence" value="ECO:0007669"/>
    <property type="project" value="InterPro"/>
</dbReference>
<gene>
    <name evidence="1" type="ORF">B1P95_21620</name>
</gene>
<proteinExistence type="predicted"/>
<evidence type="ECO:0000313" key="1">
    <source>
        <dbReference type="EMBL" id="OOL59257.1"/>
    </source>
</evidence>
<name>A0A1S8IVJ5_ENTFC</name>
<accession>A0A1S8IVJ5</accession>
<dbReference type="InterPro" id="IPR002514">
    <property type="entry name" value="Transposase_8"/>
</dbReference>
<dbReference type="Pfam" id="PF01527">
    <property type="entry name" value="HTH_Tnp_1"/>
    <property type="match status" value="1"/>
</dbReference>
<organism evidence="1 2">
    <name type="scientific">Enterococcus faecium</name>
    <name type="common">Streptococcus faecium</name>
    <dbReference type="NCBI Taxonomy" id="1352"/>
    <lineage>
        <taxon>Bacteria</taxon>
        <taxon>Bacillati</taxon>
        <taxon>Bacillota</taxon>
        <taxon>Bacilli</taxon>
        <taxon>Lactobacillales</taxon>
        <taxon>Enterococcaceae</taxon>
        <taxon>Enterococcus</taxon>
    </lineage>
</organism>
<evidence type="ECO:0000313" key="2">
    <source>
        <dbReference type="Proteomes" id="UP000191171"/>
    </source>
</evidence>
<comment type="caution">
    <text evidence="1">The sequence shown here is derived from an EMBL/GenBank/DDBJ whole genome shotgun (WGS) entry which is preliminary data.</text>
</comment>
<dbReference type="EMBL" id="MVGJ01001173">
    <property type="protein sequence ID" value="OOL59257.1"/>
    <property type="molecule type" value="Genomic_DNA"/>
</dbReference>
<dbReference type="GO" id="GO:0003677">
    <property type="term" value="F:DNA binding"/>
    <property type="evidence" value="ECO:0007669"/>
    <property type="project" value="InterPro"/>
</dbReference>
<protein>
    <submittedName>
        <fullName evidence="1">Transposase</fullName>
    </submittedName>
</protein>
<reference evidence="1 2" key="1">
    <citation type="submission" date="2017-02" db="EMBL/GenBank/DDBJ databases">
        <title>Clonality and virulence of isolates of VRE in Hematopoietic Stem Cell Transplanted (HSCT) patients.</title>
        <authorList>
            <person name="Marchi A.P."/>
            <person name="Martins R.C."/>
            <person name="Marie S.K."/>
            <person name="Levin A.S."/>
            <person name="Costa S.F."/>
        </authorList>
    </citation>
    <scope>NUCLEOTIDE SEQUENCE [LARGE SCALE GENOMIC DNA]</scope>
    <source>
        <strain evidence="1 2">LIM1759</strain>
    </source>
</reference>
<dbReference type="SUPFAM" id="SSF46689">
    <property type="entry name" value="Homeodomain-like"/>
    <property type="match status" value="1"/>
</dbReference>
<dbReference type="GO" id="GO:0006313">
    <property type="term" value="P:DNA transposition"/>
    <property type="evidence" value="ECO:0007669"/>
    <property type="project" value="InterPro"/>
</dbReference>
<dbReference type="InterPro" id="IPR009057">
    <property type="entry name" value="Homeodomain-like_sf"/>
</dbReference>
<feature type="non-terminal residue" evidence="1">
    <location>
        <position position="67"/>
    </location>
</feature>
<dbReference type="Proteomes" id="UP000191171">
    <property type="component" value="Unassembled WGS sequence"/>
</dbReference>
<dbReference type="AlphaFoldDB" id="A0A1S8IVJ5"/>
<sequence length="67" mass="7675">MTNKNNERYSTELKATAIKKMMPPENRGIRQLSQTLGIPEATLCSWRKKARIQGNTTPGTKKNVEKW</sequence>